<evidence type="ECO:0000256" key="1">
    <source>
        <dbReference type="ARBA" id="ARBA00001933"/>
    </source>
</evidence>
<feature type="domain" description="Aromatic amino acid beta-eliminating lyase/threonine aldolase" evidence="5">
    <location>
        <begin position="120"/>
        <end position="235"/>
    </location>
</feature>
<dbReference type="InterPro" id="IPR023603">
    <property type="entry name" value="Low_specificity_L-TA-like"/>
</dbReference>
<protein>
    <recommendedName>
        <fullName evidence="5">Aromatic amino acid beta-eliminating lyase/threonine aldolase domain-containing protein</fullName>
    </recommendedName>
</protein>
<evidence type="ECO:0000256" key="3">
    <source>
        <dbReference type="ARBA" id="ARBA00022898"/>
    </source>
</evidence>
<dbReference type="FunFam" id="3.90.1150.10:FF:000089">
    <property type="entry name" value="Threonine aldolase, putative"/>
    <property type="match status" value="1"/>
</dbReference>
<reference evidence="6 7" key="1">
    <citation type="submission" date="2019-11" db="EMBL/GenBank/DDBJ databases">
        <title>Venturia inaequalis Genome Resource.</title>
        <authorList>
            <person name="Lichtner F.J."/>
        </authorList>
    </citation>
    <scope>NUCLEOTIDE SEQUENCE [LARGE SCALE GENOMIC DNA]</scope>
    <source>
        <strain evidence="6">Bline_iso_100314</strain>
    </source>
</reference>
<dbReference type="InterPro" id="IPR015422">
    <property type="entry name" value="PyrdxlP-dep_Trfase_small"/>
</dbReference>
<evidence type="ECO:0000313" key="7">
    <source>
        <dbReference type="Proteomes" id="UP000433883"/>
    </source>
</evidence>
<organism evidence="6 7">
    <name type="scientific">Venturia inaequalis</name>
    <name type="common">Apple scab fungus</name>
    <dbReference type="NCBI Taxonomy" id="5025"/>
    <lineage>
        <taxon>Eukaryota</taxon>
        <taxon>Fungi</taxon>
        <taxon>Dikarya</taxon>
        <taxon>Ascomycota</taxon>
        <taxon>Pezizomycotina</taxon>
        <taxon>Dothideomycetes</taxon>
        <taxon>Pleosporomycetidae</taxon>
        <taxon>Venturiales</taxon>
        <taxon>Venturiaceae</taxon>
        <taxon>Venturia</taxon>
    </lineage>
</organism>
<dbReference type="InterPro" id="IPR001597">
    <property type="entry name" value="ArAA_b-elim_lyase/Thr_aldolase"/>
</dbReference>
<accession>A0A8H3V7Q8</accession>
<dbReference type="GO" id="GO:0006545">
    <property type="term" value="P:glycine biosynthetic process"/>
    <property type="evidence" value="ECO:0007669"/>
    <property type="project" value="TreeGrafter"/>
</dbReference>
<dbReference type="PIRSF" id="PIRSF017617">
    <property type="entry name" value="Thr_aldolase"/>
    <property type="match status" value="1"/>
</dbReference>
<dbReference type="GO" id="GO:0008732">
    <property type="term" value="F:L-allo-threonine aldolase activity"/>
    <property type="evidence" value="ECO:0007669"/>
    <property type="project" value="TreeGrafter"/>
</dbReference>
<dbReference type="Proteomes" id="UP000433883">
    <property type="component" value="Unassembled WGS sequence"/>
</dbReference>
<feature type="modified residue" description="N6-(pyridoxal phosphate)lysine" evidence="4">
    <location>
        <position position="146"/>
    </location>
</feature>
<evidence type="ECO:0000259" key="5">
    <source>
        <dbReference type="Pfam" id="PF01212"/>
    </source>
</evidence>
<dbReference type="Gene3D" id="3.40.640.10">
    <property type="entry name" value="Type I PLP-dependent aspartate aminotransferase-like (Major domain)"/>
    <property type="match status" value="2"/>
</dbReference>
<dbReference type="AlphaFoldDB" id="A0A8H3V7Q8"/>
<evidence type="ECO:0000313" key="6">
    <source>
        <dbReference type="EMBL" id="KAE9982567.1"/>
    </source>
</evidence>
<dbReference type="GO" id="GO:0006567">
    <property type="term" value="P:L-threonine catabolic process"/>
    <property type="evidence" value="ECO:0007669"/>
    <property type="project" value="TreeGrafter"/>
</dbReference>
<dbReference type="PANTHER" id="PTHR48097:SF9">
    <property type="entry name" value="L-THREONINE ALDOLASE"/>
    <property type="match status" value="1"/>
</dbReference>
<proteinExistence type="inferred from homology"/>
<dbReference type="SUPFAM" id="SSF53383">
    <property type="entry name" value="PLP-dependent transferases"/>
    <property type="match status" value="1"/>
</dbReference>
<feature type="domain" description="Aromatic amino acid beta-eliminating lyase/threonine aldolase" evidence="5">
    <location>
        <begin position="23"/>
        <end position="119"/>
    </location>
</feature>
<dbReference type="InterPro" id="IPR015424">
    <property type="entry name" value="PyrdxlP-dep_Trfase"/>
</dbReference>
<comment type="caution">
    <text evidence="6">The sequence shown here is derived from an EMBL/GenBank/DDBJ whole genome shotgun (WGS) entry which is preliminary data.</text>
</comment>
<sequence length="302" mass="32044">MASHLAPSTPQNAWSSPGPAAFDFRSDTITSPTTNMLNAIAATTLLDDVFVEDPTTNDLEAFVAEMTGKEAGLLVTSGTMGNQVALRSHLGGPPHSVLCDERAHILVWEAGGAASLCGALEAVVAGAGDLKEYCKSFDSISLCFSKGLGAPIGSIIVGTKPFIKRSRWIRKMIGGGLRQAGVISAAARIAVEETFLGGKLKQSHDNAKTIAKIWTDAGGKLQLPVETNMVWLDIEATGLEVKDFVAMAADRGLRTIGGRLVVHYQISKEAIEKFGVLTRDILIEKKRGVDKGQAGKLMIEVE</sequence>
<dbReference type="Gene3D" id="3.90.1150.10">
    <property type="entry name" value="Aspartate Aminotransferase, domain 1"/>
    <property type="match status" value="1"/>
</dbReference>
<keyword evidence="3" id="KW-0663">Pyridoxal phosphate</keyword>
<dbReference type="InterPro" id="IPR015421">
    <property type="entry name" value="PyrdxlP-dep_Trfase_major"/>
</dbReference>
<dbReference type="GO" id="GO:0005829">
    <property type="term" value="C:cytosol"/>
    <property type="evidence" value="ECO:0007669"/>
    <property type="project" value="TreeGrafter"/>
</dbReference>
<evidence type="ECO:0000256" key="2">
    <source>
        <dbReference type="ARBA" id="ARBA00006966"/>
    </source>
</evidence>
<dbReference type="EMBL" id="WNWQ01000041">
    <property type="protein sequence ID" value="KAE9982567.1"/>
    <property type="molecule type" value="Genomic_DNA"/>
</dbReference>
<gene>
    <name evidence="6" type="ORF">BLS_005816</name>
</gene>
<evidence type="ECO:0000256" key="4">
    <source>
        <dbReference type="PIRSR" id="PIRSR017617-1"/>
    </source>
</evidence>
<name>A0A8H3V7Q8_VENIN</name>
<comment type="similarity">
    <text evidence="2">Belongs to the threonine aldolase family.</text>
</comment>
<dbReference type="Pfam" id="PF01212">
    <property type="entry name" value="Beta_elim_lyase"/>
    <property type="match status" value="2"/>
</dbReference>
<dbReference type="PANTHER" id="PTHR48097">
    <property type="entry name" value="L-THREONINE ALDOLASE-RELATED"/>
    <property type="match status" value="1"/>
</dbReference>
<comment type="cofactor">
    <cofactor evidence="1">
        <name>pyridoxal 5'-phosphate</name>
        <dbReference type="ChEBI" id="CHEBI:597326"/>
    </cofactor>
</comment>